<dbReference type="GO" id="GO:0070161">
    <property type="term" value="C:anchoring junction"/>
    <property type="evidence" value="ECO:0007669"/>
    <property type="project" value="UniProtKB-SubCell"/>
</dbReference>
<evidence type="ECO:0000256" key="9">
    <source>
        <dbReference type="ARBA" id="ARBA00023136"/>
    </source>
</evidence>
<dbReference type="GO" id="GO:0045095">
    <property type="term" value="C:keratin filament"/>
    <property type="evidence" value="ECO:0007669"/>
    <property type="project" value="TreeGrafter"/>
</dbReference>
<dbReference type="SUPFAM" id="SSF75399">
    <property type="entry name" value="Plakin repeat"/>
    <property type="match status" value="4"/>
</dbReference>
<feature type="region of interest" description="Disordered" evidence="11">
    <location>
        <begin position="798"/>
        <end position="820"/>
    </location>
</feature>
<dbReference type="GO" id="GO:0016020">
    <property type="term" value="C:membrane"/>
    <property type="evidence" value="ECO:0007669"/>
    <property type="project" value="TreeGrafter"/>
</dbReference>
<reference evidence="12" key="1">
    <citation type="submission" date="2021-01" db="EMBL/GenBank/DDBJ databases">
        <authorList>
            <person name="Zahm M."/>
            <person name="Roques C."/>
            <person name="Cabau C."/>
            <person name="Klopp C."/>
            <person name="Donnadieu C."/>
            <person name="Jouanno E."/>
            <person name="Lampietro C."/>
            <person name="Louis A."/>
            <person name="Herpin A."/>
            <person name="Echchiki A."/>
            <person name="Berthelot C."/>
            <person name="Parey E."/>
            <person name="Roest-Crollius H."/>
            <person name="Braasch I."/>
            <person name="Postlethwait J."/>
            <person name="Bobe J."/>
            <person name="Montfort J."/>
            <person name="Bouchez O."/>
            <person name="Begum T."/>
            <person name="Mejri S."/>
            <person name="Adams A."/>
            <person name="Chen W.-J."/>
            <person name="Guiguen Y."/>
        </authorList>
    </citation>
    <scope>NUCLEOTIDE SEQUENCE</scope>
    <source>
        <tissue evidence="12">Blood</tissue>
    </source>
</reference>
<feature type="coiled-coil region" evidence="10">
    <location>
        <begin position="15"/>
        <end position="187"/>
    </location>
</feature>
<proteinExistence type="inferred from homology"/>
<evidence type="ECO:0000256" key="11">
    <source>
        <dbReference type="SAM" id="MobiDB-lite"/>
    </source>
</evidence>
<dbReference type="EMBL" id="JAERUA010000010">
    <property type="protein sequence ID" value="KAI1894734.1"/>
    <property type="molecule type" value="Genomic_DNA"/>
</dbReference>
<keyword evidence="6" id="KW-0677">Repeat</keyword>
<evidence type="ECO:0000256" key="2">
    <source>
        <dbReference type="ARBA" id="ARBA00004568"/>
    </source>
</evidence>
<evidence type="ECO:0000256" key="4">
    <source>
        <dbReference type="ARBA" id="ARBA00022475"/>
    </source>
</evidence>
<dbReference type="Gene3D" id="3.30.160.780">
    <property type="match status" value="1"/>
</dbReference>
<protein>
    <submittedName>
        <fullName evidence="12">Uncharacterized protein</fullName>
    </submittedName>
</protein>
<accession>A0A8T3DG20</accession>
<dbReference type="InterPro" id="IPR035915">
    <property type="entry name" value="Plakin_repeat_sf"/>
</dbReference>
<comment type="subcellular location">
    <subcellularLocation>
        <location evidence="2">Cell junction</location>
        <location evidence="2">Desmosome</location>
    </subcellularLocation>
    <subcellularLocation>
        <location evidence="1">Cell membrane</location>
    </subcellularLocation>
</comment>
<dbReference type="PANTHER" id="PTHR23169">
    <property type="entry name" value="ENVOPLAKIN"/>
    <property type="match status" value="1"/>
</dbReference>
<evidence type="ECO:0000256" key="6">
    <source>
        <dbReference type="ARBA" id="ARBA00022737"/>
    </source>
</evidence>
<dbReference type="Proteomes" id="UP000829720">
    <property type="component" value="Unassembled WGS sequence"/>
</dbReference>
<keyword evidence="4" id="KW-1003">Cell membrane</keyword>
<evidence type="ECO:0000313" key="13">
    <source>
        <dbReference type="Proteomes" id="UP000829720"/>
    </source>
</evidence>
<keyword evidence="5" id="KW-0597">Phosphoprotein</keyword>
<dbReference type="PANTHER" id="PTHR23169:SF26">
    <property type="entry name" value="DESMOPLAKIN"/>
    <property type="match status" value="1"/>
</dbReference>
<keyword evidence="9" id="KW-0472">Membrane</keyword>
<evidence type="ECO:0000313" key="12">
    <source>
        <dbReference type="EMBL" id="KAI1894734.1"/>
    </source>
</evidence>
<dbReference type="InterPro" id="IPR043197">
    <property type="entry name" value="Plakin"/>
</dbReference>
<dbReference type="FunFam" id="3.90.1290.10:FF:000001">
    <property type="entry name" value="Plectin a"/>
    <property type="match status" value="1"/>
</dbReference>
<feature type="region of interest" description="Disordered" evidence="11">
    <location>
        <begin position="1853"/>
        <end position="1875"/>
    </location>
</feature>
<keyword evidence="7" id="KW-0965">Cell junction</keyword>
<dbReference type="GO" id="GO:0042995">
    <property type="term" value="C:cell projection"/>
    <property type="evidence" value="ECO:0007669"/>
    <property type="project" value="UniProtKB-SubCell"/>
</dbReference>
<evidence type="ECO:0000256" key="1">
    <source>
        <dbReference type="ARBA" id="ARBA00004236"/>
    </source>
</evidence>
<feature type="coiled-coil region" evidence="10">
    <location>
        <begin position="1138"/>
        <end position="1179"/>
    </location>
</feature>
<dbReference type="GO" id="GO:0005737">
    <property type="term" value="C:cytoplasm"/>
    <property type="evidence" value="ECO:0007669"/>
    <property type="project" value="TreeGrafter"/>
</dbReference>
<dbReference type="SMART" id="SM00250">
    <property type="entry name" value="PLEC"/>
    <property type="match status" value="16"/>
</dbReference>
<keyword evidence="13" id="KW-1185">Reference proteome</keyword>
<feature type="coiled-coil region" evidence="10">
    <location>
        <begin position="252"/>
        <end position="353"/>
    </location>
</feature>
<dbReference type="GO" id="GO:0042060">
    <property type="term" value="P:wound healing"/>
    <property type="evidence" value="ECO:0007669"/>
    <property type="project" value="TreeGrafter"/>
</dbReference>
<evidence type="ECO:0000256" key="8">
    <source>
        <dbReference type="ARBA" id="ARBA00023054"/>
    </source>
</evidence>
<dbReference type="GO" id="GO:0005198">
    <property type="term" value="F:structural molecule activity"/>
    <property type="evidence" value="ECO:0007669"/>
    <property type="project" value="TreeGrafter"/>
</dbReference>
<comment type="similarity">
    <text evidence="3">Belongs to the plakin or cytolinker family.</text>
</comment>
<comment type="caution">
    <text evidence="12">The sequence shown here is derived from an EMBL/GenBank/DDBJ whole genome shotgun (WGS) entry which is preliminary data.</text>
</comment>
<evidence type="ECO:0000256" key="7">
    <source>
        <dbReference type="ARBA" id="ARBA00022949"/>
    </source>
</evidence>
<keyword evidence="8 10" id="KW-0175">Coiled coil</keyword>
<organism evidence="12 13">
    <name type="scientific">Albula goreensis</name>
    <dbReference type="NCBI Taxonomy" id="1534307"/>
    <lineage>
        <taxon>Eukaryota</taxon>
        <taxon>Metazoa</taxon>
        <taxon>Chordata</taxon>
        <taxon>Craniata</taxon>
        <taxon>Vertebrata</taxon>
        <taxon>Euteleostomi</taxon>
        <taxon>Actinopterygii</taxon>
        <taxon>Neopterygii</taxon>
        <taxon>Teleostei</taxon>
        <taxon>Albuliformes</taxon>
        <taxon>Albulidae</taxon>
        <taxon>Albula</taxon>
    </lineage>
</organism>
<evidence type="ECO:0000256" key="3">
    <source>
        <dbReference type="ARBA" id="ARBA00009109"/>
    </source>
</evidence>
<feature type="coiled-coil region" evidence="10">
    <location>
        <begin position="970"/>
        <end position="1092"/>
    </location>
</feature>
<dbReference type="GO" id="GO:0045110">
    <property type="term" value="P:intermediate filament bundle assembly"/>
    <property type="evidence" value="ECO:0007669"/>
    <property type="project" value="TreeGrafter"/>
</dbReference>
<dbReference type="Gene3D" id="3.90.1290.10">
    <property type="entry name" value="Plakin repeat"/>
    <property type="match status" value="4"/>
</dbReference>
<dbReference type="GO" id="GO:1990254">
    <property type="term" value="F:keratin filament binding"/>
    <property type="evidence" value="ECO:0007669"/>
    <property type="project" value="TreeGrafter"/>
</dbReference>
<feature type="compositionally biased region" description="Basic and acidic residues" evidence="11">
    <location>
        <begin position="1853"/>
        <end position="1866"/>
    </location>
</feature>
<evidence type="ECO:0000256" key="5">
    <source>
        <dbReference type="ARBA" id="ARBA00022553"/>
    </source>
</evidence>
<gene>
    <name evidence="12" type="ORF">AGOR_G00118800</name>
</gene>
<name>A0A8T3DG20_9TELE</name>
<feature type="coiled-coil region" evidence="10">
    <location>
        <begin position="382"/>
        <end position="521"/>
    </location>
</feature>
<evidence type="ECO:0000256" key="10">
    <source>
        <dbReference type="SAM" id="Coils"/>
    </source>
</evidence>
<sequence>MKLQRATGEEEIVQLRQQVLELEGLLTEKQQFQKKLEGDLQATLTEKQQLQEKLDGELQGLMTEKQQLQEKLEGELVAQQKTVEDLTLQKSKVEYEVKQYQAELEAAVRGKAAAEQELEHVRKLVQQSEAKRAALEESLKKNMEESTLARRKLEEHLRRKDSNVQDLEEQKRTLERELKTKEGAEAQLLSKMRIMEMDLAHHSEARVLHSESHLPITREVSIMQGNSVQHQGSESDVVGAQKEQPEILQHKLEELSMGKKRAETEIKTLKSELNSVQVQKNMAEEKAQRFKDLLEEANNRLRRLQVDLESDRSSTRQRSEESRQEVTELKKSVYIFQEQIKSLQRDKSALEQKALFHLTEVEGLKEQLKINQGKLLQINSLEQESSHKMRRMEEELINLQTEGDQLRFQVSDLTRVKAMLDGDIRNLKVSIESLQQEKTFSEQKLKSQKTEMDSMKELLQKTKEEFALKLKSEQGIQLKARNMESELEKNNQVVNQLKKRVEEMKNVNMETEQSMKNMKMELDKSIMEIEGKDQHINIYKSQVESIKSQSKIIEEELLKKTQTAHELQLKLRDYNEEVKKSSELQQKNKALSLVVATHEKDVKSLRKATDEVQKEAQTSHELQIKLRDYNEDLKKSSELQQKNKELHLAIASHEKDIRNLRSELNSINAEKRKEKDIKSLTSELNSVIAEKRKADQRVLEQKSEINDLTITLRKAMDELQKETAEQQKCSSKVKELEFELEKCKQTITEMSETSEKVAVNLRQEVAALQKEKKVADQKLVTLKSELDQLNSSLKRTKEDLQKEAQGGKKHQSEVKELEGELQRSRQTFKEVSSSLEKVTLRFKQEVADVQKERSEAQEKARTLTSEVTLLKQKLKQTQEEVQQKQKEVVAAQLRSKNLEQQVENCKKMLDDLKDKLELQKKGYENQLQLVQVAMEQKLALQESSVKIEYDKKSREHLHNTETAERESKHLRQEIDQLKTFNQEILKLKQEAQQQLDVFRIKVDQAEKDKNTISHELINAKTRIADLEEEKIKLSISITQADKSHKEMSKDNVRLKETLAETERKLVAGEKESISLKEQVASYIKEVKSLQEKLLKIEVPVSIDSKNMKDLECQKNHQCYKDDELTKLKTELLMAKQMVTSQEEVKHKLEEELRNMKRSLEITSVEKDSATEDLSKMKQEQINTCNQIDVQQTQSRALGEDVKNTEHSTAAQTSTIIEKHTKNVTKTTDHTIITKKTSVTMSEEMYSGNTTDTAMSHYIDTQAAAKSVSSITLKDRDEAGDVMQLKASDPFQFEGLRGTVSIKQLFEAKLIDENTLGKLKSGQIDIKEVQALLAGLIGKTSAIAGLYSESSKNKLSFVEAADKGFIAQTYAIEFLEAQAATGQIIDHITGKTYSVKDALERGVVREELRERLLDAEKAVGGYVHGSKTLSVFQAMQNRILDRHKGKKIIEAQIATGGLIDPHSGIRLPLNVALEKGLINKATLQTLYDPVSNPKKFLNLDTGHKAYYGELLKTCVYDVDGHIFLLPFGIRHLSSVSLDRPSRLWVIKSSSGSEMSPFEAYMGQLIDRNTYLSLSQQETAWEETTTTSADGVETHILTDRRSGRQLCLEQCLILKILTNEELEKYRMGLLRIHELADLLISRRNISKDPHSPIAGLWDITLKTRLSVLSGHQQSLLDRLTAIRLLEAQACTGGICDPSVGEKFSVADALLRGLLDDTMVRQLQQCEQAYHGVVHPQTAKLLSVAQAMQQGMFPKDVGLRCLEFQVQTGGLVLPETQARITVEEALCRGLIDEVIARHLQDEKSHSRNLMCPKTKRKISSKEALEKGKSIEEEKKEHGDKVSKLLGWVSSVKTSLNKEDKGLKDGKHSPETASQPQVSMEELATKKEQIAEALRTTQLMLTKHSDKMTEDEKKETKEQLKSLHQAYSELTQQCAEQTPSAEQNYQTIEGILEVGSGAVYSVCRSVQGGLVDQTTGLSLLEAQLVTSGLILPEFRMCLDLDDAFKHNLVDEPTYRQLQNLNEAHRCILGERYASEPLPVIAAVKEGAVSERLAIKVIEIQLATGGLRVTYTGDVLNLEKAFQCGLIPPSLFVRILERQNNWKDLIDPNTAEKVSLIQLVQRSLVHEETGLRLLPVKKGHSGTISLKSGREISILRAVHEGVIDRETMFRLLGAQLFAGGIVDPRTDRKLTVEEALEEGLIDQDTASGVLSHQAQNGGIVNPHNGERLTVDEAVQCNLMSSSSALLVLERQKGFMGLVWPQSGSYRLKGPIDLRKTLE</sequence>
<dbReference type="OrthoDB" id="18740at2759"/>
<dbReference type="Pfam" id="PF00681">
    <property type="entry name" value="Plectin"/>
    <property type="match status" value="8"/>
</dbReference>
<dbReference type="InterPro" id="IPR001101">
    <property type="entry name" value="Plectin_repeat"/>
</dbReference>